<feature type="binding site" evidence="15">
    <location>
        <position position="142"/>
    </location>
    <ligand>
        <name>S-adenosyl-L-methionine</name>
        <dbReference type="ChEBI" id="CHEBI:59789"/>
        <label>1</label>
    </ligand>
</feature>
<dbReference type="InterPro" id="IPR058240">
    <property type="entry name" value="rSAM_sf"/>
</dbReference>
<dbReference type="InterPro" id="IPR007197">
    <property type="entry name" value="rSAM"/>
</dbReference>
<keyword evidence="6 14" id="KW-0963">Cytoplasm</keyword>
<evidence type="ECO:0000256" key="13">
    <source>
        <dbReference type="ARBA" id="ARBA00048321"/>
    </source>
</evidence>
<evidence type="ECO:0000256" key="6">
    <source>
        <dbReference type="ARBA" id="ARBA00022490"/>
    </source>
</evidence>
<dbReference type="InterPro" id="IPR034505">
    <property type="entry name" value="Coproporphyrinogen-III_oxidase"/>
</dbReference>
<dbReference type="PIRSF" id="PIRSF000167">
    <property type="entry name" value="HemN"/>
    <property type="match status" value="1"/>
</dbReference>
<feature type="binding site" evidence="15">
    <location>
        <begin position="64"/>
        <end position="66"/>
    </location>
    <ligand>
        <name>S-adenosyl-L-methionine</name>
        <dbReference type="ChEBI" id="CHEBI:59789"/>
        <label>2</label>
    </ligand>
</feature>
<evidence type="ECO:0000256" key="11">
    <source>
        <dbReference type="ARBA" id="ARBA00023014"/>
    </source>
</evidence>
<dbReference type="GO" id="GO:0004109">
    <property type="term" value="F:coproporphyrinogen oxidase activity"/>
    <property type="evidence" value="ECO:0007669"/>
    <property type="project" value="InterPro"/>
</dbReference>
<dbReference type="PANTHER" id="PTHR13932:SF6">
    <property type="entry name" value="OXYGEN-INDEPENDENT COPROPORPHYRINOGEN III OXIDASE"/>
    <property type="match status" value="1"/>
</dbReference>
<dbReference type="PROSITE" id="PS51918">
    <property type="entry name" value="RADICAL_SAM"/>
    <property type="match status" value="1"/>
</dbReference>
<feature type="binding site" evidence="15">
    <location>
        <position position="52"/>
    </location>
    <ligand>
        <name>S-adenosyl-L-methionine</name>
        <dbReference type="ChEBI" id="CHEBI:59789"/>
        <label>1</label>
    </ligand>
</feature>
<evidence type="ECO:0000256" key="15">
    <source>
        <dbReference type="PIRSR" id="PIRSR000167-1"/>
    </source>
</evidence>
<evidence type="ECO:0000256" key="16">
    <source>
        <dbReference type="PIRSR" id="PIRSR000167-2"/>
    </source>
</evidence>
<dbReference type="GO" id="GO:0006782">
    <property type="term" value="P:protoporphyrinogen IX biosynthetic process"/>
    <property type="evidence" value="ECO:0007669"/>
    <property type="project" value="UniProtKB-UniPathway"/>
</dbReference>
<dbReference type="InterPro" id="IPR004558">
    <property type="entry name" value="Coprogen_oxidase_HemN"/>
</dbReference>
<dbReference type="EC" id="1.3.98.3" evidence="14"/>
<evidence type="ECO:0000256" key="10">
    <source>
        <dbReference type="ARBA" id="ARBA00023004"/>
    </source>
</evidence>
<keyword evidence="7 14" id="KW-0949">S-adenosyl-L-methionine</keyword>
<dbReference type="InterPro" id="IPR006638">
    <property type="entry name" value="Elp3/MiaA/NifB-like_rSAM"/>
</dbReference>
<feature type="binding site" evidence="15">
    <location>
        <position position="109"/>
    </location>
    <ligand>
        <name>S-adenosyl-L-methionine</name>
        <dbReference type="ChEBI" id="CHEBI:59789"/>
        <label>1</label>
    </ligand>
</feature>
<feature type="binding site" evidence="15">
    <location>
        <position position="239"/>
    </location>
    <ligand>
        <name>S-adenosyl-L-methionine</name>
        <dbReference type="ChEBI" id="CHEBI:59789"/>
        <label>2</label>
    </ligand>
</feature>
<dbReference type="CDD" id="cd01335">
    <property type="entry name" value="Radical_SAM"/>
    <property type="match status" value="1"/>
</dbReference>
<dbReference type="Gene3D" id="1.10.10.920">
    <property type="match status" value="1"/>
</dbReference>
<evidence type="ECO:0000256" key="9">
    <source>
        <dbReference type="ARBA" id="ARBA00023002"/>
    </source>
</evidence>
<comment type="subcellular location">
    <subcellularLocation>
        <location evidence="1 14">Cytoplasm</location>
    </subcellularLocation>
</comment>
<dbReference type="SMART" id="SM00729">
    <property type="entry name" value="Elp3"/>
    <property type="match status" value="1"/>
</dbReference>
<accession>A0A212IV75</accession>
<keyword evidence="12 14" id="KW-0627">Porphyrin biosynthesis</keyword>
<dbReference type="PANTHER" id="PTHR13932">
    <property type="entry name" value="COPROPORPHYRINIGEN III OXIDASE"/>
    <property type="match status" value="1"/>
</dbReference>
<dbReference type="SFLD" id="SFLDG01065">
    <property type="entry name" value="anaerobic_coproporphyrinogen-I"/>
    <property type="match status" value="1"/>
</dbReference>
<feature type="binding site" evidence="16">
    <location>
        <position position="62"/>
    </location>
    <ligand>
        <name>[4Fe-4S] cluster</name>
        <dbReference type="ChEBI" id="CHEBI:49883"/>
        <note>4Fe-4S-S-AdoMet</note>
    </ligand>
</feature>
<feature type="binding site" evidence="15">
    <location>
        <position position="181"/>
    </location>
    <ligand>
        <name>S-adenosyl-L-methionine</name>
        <dbReference type="ChEBI" id="CHEBI:59789"/>
        <label>2</label>
    </ligand>
</feature>
<keyword evidence="11 14" id="KW-0411">Iron-sulfur</keyword>
<comment type="subunit">
    <text evidence="4">Monomer.</text>
</comment>
<dbReference type="NCBIfam" id="TIGR00538">
    <property type="entry name" value="hemN"/>
    <property type="match status" value="1"/>
</dbReference>
<evidence type="ECO:0000256" key="7">
    <source>
        <dbReference type="ARBA" id="ARBA00022691"/>
    </source>
</evidence>
<dbReference type="RefSeq" id="WP_296937942.1">
    <property type="nucleotide sequence ID" value="NZ_LT599032.1"/>
</dbReference>
<dbReference type="GO" id="GO:0005737">
    <property type="term" value="C:cytoplasm"/>
    <property type="evidence" value="ECO:0007669"/>
    <property type="project" value="UniProtKB-SubCell"/>
</dbReference>
<keyword evidence="5 14" id="KW-0004">4Fe-4S</keyword>
<feature type="binding site" evidence="15">
    <location>
        <begin position="110"/>
        <end position="111"/>
    </location>
    <ligand>
        <name>S-adenosyl-L-methionine</name>
        <dbReference type="ChEBI" id="CHEBI:59789"/>
        <label>2</label>
    </ligand>
</feature>
<dbReference type="GO" id="GO:0051989">
    <property type="term" value="F:coproporphyrinogen dehydrogenase activity"/>
    <property type="evidence" value="ECO:0007669"/>
    <property type="project" value="UniProtKB-EC"/>
</dbReference>
<keyword evidence="9 14" id="KW-0560">Oxidoreductase</keyword>
<comment type="catalytic activity">
    <reaction evidence="13 14">
        <text>coproporphyrinogen III + 2 S-adenosyl-L-methionine = protoporphyrinogen IX + 2 5'-deoxyadenosine + 2 L-methionine + 2 CO2</text>
        <dbReference type="Rhea" id="RHEA:15425"/>
        <dbReference type="ChEBI" id="CHEBI:16526"/>
        <dbReference type="ChEBI" id="CHEBI:17319"/>
        <dbReference type="ChEBI" id="CHEBI:57307"/>
        <dbReference type="ChEBI" id="CHEBI:57309"/>
        <dbReference type="ChEBI" id="CHEBI:57844"/>
        <dbReference type="ChEBI" id="CHEBI:59789"/>
        <dbReference type="EC" id="1.3.98.3"/>
    </reaction>
</comment>
<evidence type="ECO:0000256" key="14">
    <source>
        <dbReference type="PIRNR" id="PIRNR000167"/>
    </source>
</evidence>
<dbReference type="AlphaFoldDB" id="A0A212IV75"/>
<comment type="similarity">
    <text evidence="3 14">Belongs to the anaerobic coproporphyrinogen-III oxidase family.</text>
</comment>
<reference evidence="18" key="1">
    <citation type="submission" date="2016-04" db="EMBL/GenBank/DDBJ databases">
        <authorList>
            <person name="Evans L.H."/>
            <person name="Alamgir A."/>
            <person name="Owens N."/>
            <person name="Weber N.D."/>
            <person name="Virtaneva K."/>
            <person name="Barbian K."/>
            <person name="Babar A."/>
            <person name="Rosenke K."/>
        </authorList>
    </citation>
    <scope>NUCLEOTIDE SEQUENCE</scope>
    <source>
        <strain evidence="18">86-1</strain>
    </source>
</reference>
<feature type="binding site" evidence="16">
    <location>
        <position position="65"/>
    </location>
    <ligand>
        <name>[4Fe-4S] cluster</name>
        <dbReference type="ChEBI" id="CHEBI:49883"/>
        <note>4Fe-4S-S-AdoMet</note>
    </ligand>
</feature>
<evidence type="ECO:0000256" key="8">
    <source>
        <dbReference type="ARBA" id="ARBA00022723"/>
    </source>
</evidence>
<evidence type="ECO:0000256" key="3">
    <source>
        <dbReference type="ARBA" id="ARBA00005493"/>
    </source>
</evidence>
<feature type="binding site" evidence="15">
    <location>
        <position position="205"/>
    </location>
    <ligand>
        <name>S-adenosyl-L-methionine</name>
        <dbReference type="ChEBI" id="CHEBI:59789"/>
        <label>2</label>
    </ligand>
</feature>
<gene>
    <name evidence="18" type="primary">hemN</name>
    <name evidence="18" type="ORF">KL86DYS1_10169</name>
</gene>
<proteinExistence type="inferred from homology"/>
<dbReference type="GO" id="GO:0046872">
    <property type="term" value="F:metal ion binding"/>
    <property type="evidence" value="ECO:0007669"/>
    <property type="project" value="UniProtKB-KW"/>
</dbReference>
<dbReference type="EMBL" id="FLUM01000001">
    <property type="protein sequence ID" value="SBV90805.1"/>
    <property type="molecule type" value="Genomic_DNA"/>
</dbReference>
<evidence type="ECO:0000259" key="17">
    <source>
        <dbReference type="PROSITE" id="PS51918"/>
    </source>
</evidence>
<protein>
    <recommendedName>
        <fullName evidence="14">Coproporphyrinogen-III oxidase</fullName>
        <ecNumber evidence="14">1.3.98.3</ecNumber>
    </recommendedName>
</protein>
<comment type="cofactor">
    <cofactor evidence="14 16">
        <name>[4Fe-4S] cluster</name>
        <dbReference type="ChEBI" id="CHEBI:49883"/>
    </cofactor>
    <text evidence="14 16">Binds 1 [4Fe-4S] cluster. The cluster is coordinated with 3 cysteines and an exchangeable S-adenosyl-L-methionine.</text>
</comment>
<keyword evidence="8 14" id="KW-0479">Metal-binding</keyword>
<evidence type="ECO:0000256" key="2">
    <source>
        <dbReference type="ARBA" id="ARBA00004785"/>
    </source>
</evidence>
<evidence type="ECO:0000256" key="1">
    <source>
        <dbReference type="ARBA" id="ARBA00004496"/>
    </source>
</evidence>
<keyword evidence="10 14" id="KW-0408">Iron</keyword>
<dbReference type="SUPFAM" id="SSF102114">
    <property type="entry name" value="Radical SAM enzymes"/>
    <property type="match status" value="1"/>
</dbReference>
<organism evidence="18">
    <name type="scientific">uncultured Dysgonomonas sp</name>
    <dbReference type="NCBI Taxonomy" id="206096"/>
    <lineage>
        <taxon>Bacteria</taxon>
        <taxon>Pseudomonadati</taxon>
        <taxon>Bacteroidota</taxon>
        <taxon>Bacteroidia</taxon>
        <taxon>Bacteroidales</taxon>
        <taxon>Dysgonomonadaceae</taxon>
        <taxon>Dysgonomonas</taxon>
        <taxon>environmental samples</taxon>
    </lineage>
</organism>
<evidence type="ECO:0000256" key="5">
    <source>
        <dbReference type="ARBA" id="ARBA00022485"/>
    </source>
</evidence>
<evidence type="ECO:0000313" key="18">
    <source>
        <dbReference type="EMBL" id="SBV90805.1"/>
    </source>
</evidence>
<feature type="binding site" evidence="15">
    <location>
        <position position="326"/>
    </location>
    <ligand>
        <name>S-adenosyl-L-methionine</name>
        <dbReference type="ChEBI" id="CHEBI:59789"/>
        <label>1</label>
    </ligand>
</feature>
<dbReference type="SFLD" id="SFLDS00029">
    <property type="entry name" value="Radical_SAM"/>
    <property type="match status" value="1"/>
</dbReference>
<sequence length="455" mass="52036">MKQELLNKYSIPVPRYTSYPPANFFNESFTAEKFRQIVVESNKENPQHISVYIHIPFCYHMCFYCGCNSQLLRDNDIVLKYIDALKKEIRMVLPLLDRNRKISQIHYGGGTPTSQPVSVLKELNELILSEFDCIENPEIAIECHPGYADEVYWNELVDAGFNRISLGVQDFDEEVLKASNRKAPRMAMEDVVRILRNRNVSLNMDFIYGLPLQTPESFTKTINRAIALRPDRIVTFSYAHVPWVNELQKNLEKVGLPSVEIKSQLYTTAKKLLTDVGYKVIGLDHFVLPDDELFAAQQSKALHRNFQGYCTRRTTGQVYAFGITGISQLATAYSQNTKDLNTYIRQINEGVFPIAKGYILNEEEQITREVISQLMCNYTVNWPELSNTLNIPVTKIKSAVNYNETALQAFAADGIIEYNEDYISILPDAAPFVRNVAASFDKLIDTKENRYSKSI</sequence>
<feature type="binding site" evidence="16">
    <location>
        <position position="58"/>
    </location>
    <ligand>
        <name>[4Fe-4S] cluster</name>
        <dbReference type="ChEBI" id="CHEBI:49883"/>
        <note>4Fe-4S-S-AdoMet</note>
    </ligand>
</feature>
<dbReference type="Gene3D" id="3.30.750.200">
    <property type="match status" value="1"/>
</dbReference>
<dbReference type="SFLD" id="SFLDG01082">
    <property type="entry name" value="B12-binding_domain_containing"/>
    <property type="match status" value="1"/>
</dbReference>
<feature type="binding site" evidence="15">
    <location>
        <position position="169"/>
    </location>
    <ligand>
        <name>S-adenosyl-L-methionine</name>
        <dbReference type="ChEBI" id="CHEBI:59789"/>
        <label>2</label>
    </ligand>
</feature>
<evidence type="ECO:0000256" key="12">
    <source>
        <dbReference type="ARBA" id="ARBA00023244"/>
    </source>
</evidence>
<evidence type="ECO:0000256" key="4">
    <source>
        <dbReference type="ARBA" id="ARBA00011245"/>
    </source>
</evidence>
<dbReference type="UniPathway" id="UPA00251">
    <property type="reaction ID" value="UER00323"/>
</dbReference>
<feature type="domain" description="Radical SAM core" evidence="17">
    <location>
        <begin position="43"/>
        <end position="279"/>
    </location>
</feature>
<dbReference type="Pfam" id="PF04055">
    <property type="entry name" value="Radical_SAM"/>
    <property type="match status" value="1"/>
</dbReference>
<dbReference type="GO" id="GO:0051539">
    <property type="term" value="F:4 iron, 4 sulfur cluster binding"/>
    <property type="evidence" value="ECO:0007669"/>
    <property type="project" value="UniProtKB-KW"/>
</dbReference>
<name>A0A212IV75_9BACT</name>
<comment type="pathway">
    <text evidence="2 14">Porphyrin-containing compound metabolism; protoporphyrin-IX biosynthesis; protoporphyrinogen-IX from coproporphyrinogen-III (AdoMet route): step 1/1.</text>
</comment>